<keyword evidence="5" id="KW-0676">Redox-active center</keyword>
<dbReference type="GO" id="GO:0008379">
    <property type="term" value="F:thioredoxin peroxidase activity"/>
    <property type="evidence" value="ECO:0007669"/>
    <property type="project" value="TreeGrafter"/>
</dbReference>
<dbReference type="EMBL" id="CP017675">
    <property type="protein sequence ID" value="APB33127.1"/>
    <property type="molecule type" value="Genomic_DNA"/>
</dbReference>
<dbReference type="AlphaFoldDB" id="A0A1J0AB17"/>
<dbReference type="PANTHER" id="PTHR42801:SF21">
    <property type="entry name" value="BCPB PROTEIN"/>
    <property type="match status" value="1"/>
</dbReference>
<evidence type="ECO:0000256" key="1">
    <source>
        <dbReference type="ARBA" id="ARBA00022559"/>
    </source>
</evidence>
<dbReference type="GO" id="GO:0005737">
    <property type="term" value="C:cytoplasm"/>
    <property type="evidence" value="ECO:0007669"/>
    <property type="project" value="TreeGrafter"/>
</dbReference>
<keyword evidence="4" id="KW-1015">Disulfide bond</keyword>
<dbReference type="RefSeq" id="WP_071453771.1">
    <property type="nucleotide sequence ID" value="NZ_CP017675.1"/>
</dbReference>
<dbReference type="SUPFAM" id="SSF52833">
    <property type="entry name" value="Thioredoxin-like"/>
    <property type="match status" value="1"/>
</dbReference>
<keyword evidence="1" id="KW-0575">Peroxidase</keyword>
<dbReference type="CDD" id="cd03017">
    <property type="entry name" value="PRX_BCP"/>
    <property type="match status" value="1"/>
</dbReference>
<keyword evidence="2" id="KW-0049">Antioxidant</keyword>
<proteinExistence type="predicted"/>
<evidence type="ECO:0000256" key="4">
    <source>
        <dbReference type="ARBA" id="ARBA00023157"/>
    </source>
</evidence>
<sequence length="186" mass="20657">MEKLTELPKDLPVPVDDGACNHLLERSLPSIALFSTQGRWVNLSEIAGYVVVYCYPMTGQPGIPLPNGWDEIPGARGCTPQSCAFRDHHQELGELGAQVFGLSTQSTEYQKEAIDRLHLPFELLSDFDLSFADTLKLPTFEIGGQRLIKRVTLITKVEKIVKVFYPVFPPDSNANEAIGWLQKSAV</sequence>
<name>A0A1J0AB17_9CYAN</name>
<reference evidence="7 8" key="1">
    <citation type="submission" date="2016-10" db="EMBL/GenBank/DDBJ databases">
        <title>Description of Gloeomargarita lithophora gen. nov., sp. nov., a thylakoid-bearing basal-branching cyanobacterium with intracellular carbonates, and proposal for Gloeomargaritales ord. nov.</title>
        <authorList>
            <person name="Moreira D."/>
            <person name="Tavera R."/>
            <person name="Benzerara K."/>
            <person name="Skouri-Panet F."/>
            <person name="Couradeau E."/>
            <person name="Gerard E."/>
            <person name="Loussert C."/>
            <person name="Novelo E."/>
            <person name="Zivanovic Y."/>
            <person name="Lopez-Garcia P."/>
        </authorList>
    </citation>
    <scope>NUCLEOTIDE SEQUENCE [LARGE SCALE GENOMIC DNA]</scope>
    <source>
        <strain evidence="7 8">D10</strain>
    </source>
</reference>
<evidence type="ECO:0000313" key="7">
    <source>
        <dbReference type="EMBL" id="APB33127.1"/>
    </source>
</evidence>
<dbReference type="Proteomes" id="UP000180235">
    <property type="component" value="Chromosome"/>
</dbReference>
<protein>
    <submittedName>
        <fullName evidence="7">BcpB</fullName>
    </submittedName>
</protein>
<dbReference type="GO" id="GO:0034599">
    <property type="term" value="P:cellular response to oxidative stress"/>
    <property type="evidence" value="ECO:0007669"/>
    <property type="project" value="TreeGrafter"/>
</dbReference>
<gene>
    <name evidence="7" type="ORF">GlitD10_0812</name>
</gene>
<dbReference type="GO" id="GO:0045454">
    <property type="term" value="P:cell redox homeostasis"/>
    <property type="evidence" value="ECO:0007669"/>
    <property type="project" value="TreeGrafter"/>
</dbReference>
<organism evidence="7 8">
    <name type="scientific">Gloeomargarita lithophora Alchichica-D10</name>
    <dbReference type="NCBI Taxonomy" id="1188229"/>
    <lineage>
        <taxon>Bacteria</taxon>
        <taxon>Bacillati</taxon>
        <taxon>Cyanobacteriota</taxon>
        <taxon>Cyanophyceae</taxon>
        <taxon>Gloeomargaritales</taxon>
        <taxon>Gloeomargaritaceae</taxon>
        <taxon>Gloeomargarita</taxon>
    </lineage>
</organism>
<evidence type="ECO:0000256" key="2">
    <source>
        <dbReference type="ARBA" id="ARBA00022862"/>
    </source>
</evidence>
<dbReference type="OrthoDB" id="5296483at2"/>
<dbReference type="InterPro" id="IPR013740">
    <property type="entry name" value="Redoxin"/>
</dbReference>
<dbReference type="PANTHER" id="PTHR42801">
    <property type="entry name" value="THIOREDOXIN-DEPENDENT PEROXIDE REDUCTASE"/>
    <property type="match status" value="1"/>
</dbReference>
<keyword evidence="3" id="KW-0560">Oxidoreductase</keyword>
<dbReference type="InterPro" id="IPR050924">
    <property type="entry name" value="Peroxiredoxin_BCP/PrxQ"/>
</dbReference>
<evidence type="ECO:0000313" key="8">
    <source>
        <dbReference type="Proteomes" id="UP000180235"/>
    </source>
</evidence>
<evidence type="ECO:0000256" key="5">
    <source>
        <dbReference type="ARBA" id="ARBA00023284"/>
    </source>
</evidence>
<dbReference type="Pfam" id="PF08534">
    <property type="entry name" value="Redoxin"/>
    <property type="match status" value="1"/>
</dbReference>
<keyword evidence="8" id="KW-1185">Reference proteome</keyword>
<evidence type="ECO:0000259" key="6">
    <source>
        <dbReference type="Pfam" id="PF08534"/>
    </source>
</evidence>
<evidence type="ECO:0000256" key="3">
    <source>
        <dbReference type="ARBA" id="ARBA00023002"/>
    </source>
</evidence>
<accession>A0A1J0AB17</accession>
<dbReference type="STRING" id="1188229.GlitD10_0812"/>
<dbReference type="Gene3D" id="3.40.30.10">
    <property type="entry name" value="Glutaredoxin"/>
    <property type="match status" value="1"/>
</dbReference>
<dbReference type="InterPro" id="IPR036249">
    <property type="entry name" value="Thioredoxin-like_sf"/>
</dbReference>
<dbReference type="KEGG" id="glt:GlitD10_0812"/>
<feature type="domain" description="Redoxin" evidence="6">
    <location>
        <begin position="27"/>
        <end position="178"/>
    </location>
</feature>